<dbReference type="EMBL" id="JANBPT010000130">
    <property type="protein sequence ID" value="KAJ1927176.1"/>
    <property type="molecule type" value="Genomic_DNA"/>
</dbReference>
<sequence length="389" mass="43364">MINLLAYFTANFVILGLSLLCSIISIFLILWVWHKKPLSKESPSFSLALWISFADFPLRIIDVLTNPLAFGQSPPPMDAGYARFLTWFNMFSLMWFIALNAMIVLDLQLVIFHRLPRHARIRSRYPAIAAASSAFFSVWYLILPDYRFLENGTITVSSPGSPAQRFFLLWFTIWLPIILLYMVGVVAAILITLFRTQAQLRRFALDSTSRQRSQTLLRNARLIIAYPILCTVLFVPYAVGQFQAAWDAQSSLDLTLFINFLFSLQGVANLVILLFHPVMLSAYRHNLIGLPSFLSTQASASSGLPSNGLAFAGTKPVDHHLKSLDMGPAVTCHFGTVMEKCATTIGDETRHSAVDIDKASDPVFLSMMQSSGGSTSECDTLIDDESAFL</sequence>
<keyword evidence="3" id="KW-1185">Reference proteome</keyword>
<keyword evidence="1" id="KW-0472">Membrane</keyword>
<organism evidence="2 3">
    <name type="scientific">Tieghemiomyces parasiticus</name>
    <dbReference type="NCBI Taxonomy" id="78921"/>
    <lineage>
        <taxon>Eukaryota</taxon>
        <taxon>Fungi</taxon>
        <taxon>Fungi incertae sedis</taxon>
        <taxon>Zoopagomycota</taxon>
        <taxon>Kickxellomycotina</taxon>
        <taxon>Dimargaritomycetes</taxon>
        <taxon>Dimargaritales</taxon>
        <taxon>Dimargaritaceae</taxon>
        <taxon>Tieghemiomyces</taxon>
    </lineage>
</organism>
<feature type="transmembrane region" description="Helical" evidence="1">
    <location>
        <begin position="84"/>
        <end position="105"/>
    </location>
</feature>
<name>A0A9W8DV22_9FUNG</name>
<dbReference type="Gene3D" id="1.20.1070.10">
    <property type="entry name" value="Rhodopsin 7-helix transmembrane proteins"/>
    <property type="match status" value="1"/>
</dbReference>
<evidence type="ECO:0000256" key="1">
    <source>
        <dbReference type="SAM" id="Phobius"/>
    </source>
</evidence>
<keyword evidence="1" id="KW-1133">Transmembrane helix</keyword>
<gene>
    <name evidence="2" type="ORF">IWQ60_003142</name>
</gene>
<feature type="transmembrane region" description="Helical" evidence="1">
    <location>
        <begin position="220"/>
        <end position="239"/>
    </location>
</feature>
<dbReference type="SUPFAM" id="SSF81321">
    <property type="entry name" value="Family A G protein-coupled receptor-like"/>
    <property type="match status" value="1"/>
</dbReference>
<reference evidence="2" key="1">
    <citation type="submission" date="2022-07" db="EMBL/GenBank/DDBJ databases">
        <title>Phylogenomic reconstructions and comparative analyses of Kickxellomycotina fungi.</title>
        <authorList>
            <person name="Reynolds N.K."/>
            <person name="Stajich J.E."/>
            <person name="Barry K."/>
            <person name="Grigoriev I.V."/>
            <person name="Crous P."/>
            <person name="Smith M.E."/>
        </authorList>
    </citation>
    <scope>NUCLEOTIDE SEQUENCE</scope>
    <source>
        <strain evidence="2">RSA 861</strain>
    </source>
</reference>
<dbReference type="OrthoDB" id="100006at2759"/>
<feature type="transmembrane region" description="Helical" evidence="1">
    <location>
        <begin position="125"/>
        <end position="142"/>
    </location>
</feature>
<dbReference type="AlphaFoldDB" id="A0A9W8DV22"/>
<keyword evidence="1" id="KW-0812">Transmembrane</keyword>
<feature type="transmembrane region" description="Helical" evidence="1">
    <location>
        <begin position="167"/>
        <end position="194"/>
    </location>
</feature>
<dbReference type="Proteomes" id="UP001150569">
    <property type="component" value="Unassembled WGS sequence"/>
</dbReference>
<evidence type="ECO:0000313" key="2">
    <source>
        <dbReference type="EMBL" id="KAJ1927176.1"/>
    </source>
</evidence>
<feature type="transmembrane region" description="Helical" evidence="1">
    <location>
        <begin position="12"/>
        <end position="33"/>
    </location>
</feature>
<proteinExistence type="predicted"/>
<accession>A0A9W8DV22</accession>
<comment type="caution">
    <text evidence="2">The sequence shown here is derived from an EMBL/GenBank/DDBJ whole genome shotgun (WGS) entry which is preliminary data.</text>
</comment>
<feature type="transmembrane region" description="Helical" evidence="1">
    <location>
        <begin position="254"/>
        <end position="275"/>
    </location>
</feature>
<evidence type="ECO:0000313" key="3">
    <source>
        <dbReference type="Proteomes" id="UP001150569"/>
    </source>
</evidence>
<protein>
    <submittedName>
        <fullName evidence="2">Uncharacterized protein</fullName>
    </submittedName>
</protein>